<name>A0A0F7UJP8_NEOCL</name>
<protein>
    <submittedName>
        <fullName evidence="3">StAR-related lipid transfer protein 7, related</fullName>
    </submittedName>
</protein>
<feature type="compositionally biased region" description="Basic and acidic residues" evidence="1">
    <location>
        <begin position="356"/>
        <end position="367"/>
    </location>
</feature>
<evidence type="ECO:0000313" key="3">
    <source>
        <dbReference type="EMBL" id="CEL68795.1"/>
    </source>
</evidence>
<dbReference type="InterPro" id="IPR002913">
    <property type="entry name" value="START_lipid-bd_dom"/>
</dbReference>
<reference evidence="3" key="1">
    <citation type="journal article" date="2015" name="PLoS ONE">
        <title>Comprehensive Evaluation of Toxoplasma gondii VEG and Neospora caninum LIV Genomes with Tachyzoite Stage Transcriptome and Proteome Defines Novel Transcript Features.</title>
        <authorList>
            <person name="Ramaprasad A."/>
            <person name="Mourier T."/>
            <person name="Naeem R."/>
            <person name="Malas T.B."/>
            <person name="Moussa E."/>
            <person name="Panigrahi A."/>
            <person name="Vermont S.J."/>
            <person name="Otto T.D."/>
            <person name="Wastling J."/>
            <person name="Pain A."/>
        </authorList>
    </citation>
    <scope>NUCLEOTIDE SEQUENCE</scope>
    <source>
        <strain evidence="3">Liverpool</strain>
    </source>
</reference>
<evidence type="ECO:0000259" key="2">
    <source>
        <dbReference type="PROSITE" id="PS50848"/>
    </source>
</evidence>
<feature type="compositionally biased region" description="Basic and acidic residues" evidence="1">
    <location>
        <begin position="615"/>
        <end position="626"/>
    </location>
</feature>
<dbReference type="PROSITE" id="PS50848">
    <property type="entry name" value="START"/>
    <property type="match status" value="1"/>
</dbReference>
<feature type="domain" description="START" evidence="2">
    <location>
        <begin position="253"/>
        <end position="509"/>
    </location>
</feature>
<dbReference type="InterPro" id="IPR051213">
    <property type="entry name" value="START_lipid_transfer"/>
</dbReference>
<accession>A0A0F7UJP8</accession>
<feature type="compositionally biased region" description="Polar residues" evidence="1">
    <location>
        <begin position="123"/>
        <end position="133"/>
    </location>
</feature>
<dbReference type="SUPFAM" id="SSF55961">
    <property type="entry name" value="Bet v1-like"/>
    <property type="match status" value="1"/>
</dbReference>
<dbReference type="Pfam" id="PF01852">
    <property type="entry name" value="START"/>
    <property type="match status" value="1"/>
</dbReference>
<feature type="compositionally biased region" description="Basic and acidic residues" evidence="1">
    <location>
        <begin position="86"/>
        <end position="115"/>
    </location>
</feature>
<dbReference type="Gene3D" id="3.30.530.20">
    <property type="match status" value="1"/>
</dbReference>
<feature type="region of interest" description="Disordered" evidence="1">
    <location>
        <begin position="28"/>
        <end position="133"/>
    </location>
</feature>
<feature type="region of interest" description="Disordered" evidence="1">
    <location>
        <begin position="537"/>
        <end position="673"/>
    </location>
</feature>
<evidence type="ECO:0000256" key="1">
    <source>
        <dbReference type="SAM" id="MobiDB-lite"/>
    </source>
</evidence>
<dbReference type="InterPro" id="IPR023393">
    <property type="entry name" value="START-like_dom_sf"/>
</dbReference>
<organism evidence="3">
    <name type="scientific">Neospora caninum (strain Liverpool)</name>
    <dbReference type="NCBI Taxonomy" id="572307"/>
    <lineage>
        <taxon>Eukaryota</taxon>
        <taxon>Sar</taxon>
        <taxon>Alveolata</taxon>
        <taxon>Apicomplexa</taxon>
        <taxon>Conoidasida</taxon>
        <taxon>Coccidia</taxon>
        <taxon>Eucoccidiorida</taxon>
        <taxon>Eimeriorina</taxon>
        <taxon>Sarcocystidae</taxon>
        <taxon>Neospora</taxon>
    </lineage>
</organism>
<feature type="region of interest" description="Disordered" evidence="1">
    <location>
        <begin position="330"/>
        <end position="384"/>
    </location>
</feature>
<proteinExistence type="predicted"/>
<dbReference type="PANTHER" id="PTHR19308:SF39">
    <property type="entry name" value="PHOSPHATIDYLCHOLINE TRANSFER PROTEIN"/>
    <property type="match status" value="1"/>
</dbReference>
<dbReference type="GO" id="GO:0008289">
    <property type="term" value="F:lipid binding"/>
    <property type="evidence" value="ECO:0007669"/>
    <property type="project" value="InterPro"/>
</dbReference>
<dbReference type="GO" id="GO:0005737">
    <property type="term" value="C:cytoplasm"/>
    <property type="evidence" value="ECO:0007669"/>
    <property type="project" value="UniProtKB-ARBA"/>
</dbReference>
<feature type="compositionally biased region" description="Polar residues" evidence="1">
    <location>
        <begin position="368"/>
        <end position="383"/>
    </location>
</feature>
<gene>
    <name evidence="3" type="ORF">BN1204_045290</name>
</gene>
<feature type="compositionally biased region" description="Low complexity" evidence="1">
    <location>
        <begin position="569"/>
        <end position="578"/>
    </location>
</feature>
<dbReference type="EMBL" id="LN714485">
    <property type="protein sequence ID" value="CEL68795.1"/>
    <property type="molecule type" value="Genomic_DNA"/>
</dbReference>
<sequence length="987" mass="106680">MTPHWEGAQNGPVERRFFRLASLSRSAQGLPPVSWSPSSGCLSNGGPACSPKTHCRSSLSRRNSHDDIPHLRDSVSSPFPASSPPDKPRRGFRRDDFRGSRDSSSRRRNEGESHSQRLVSPKGASTTPSRSSRSVLPQFLVAAVVACSLSPIPTCCLPSLPDPTRDLFPGAPGGTSSFSGRHPSTEENDGSHQMLALRRETTHSAVEGKEVSATASSSAAKKRRRRGVPPRVPDSELDKFLQFAQDVRAGRVDQAWEPLVDGPPVQVWRRQVPGTNVHDYCMTGEFSDISASAYNTTFSHLPFRASWDESVVEIRVLEANPVEHVSRAVLPVGSRGGEPSDEAQDVRVRGAKGNTARKEGTGTEREQSSPSQSNAGISRSSSGTDDDVEEIIYWRVKLPWPLVDRDFVYARRFRTYPESHAIVSVQQATESPDCPPGPQAVRVESYNSTVVLFADNDERDINQKGVSFVLYHFDASLTPVPPWVKSYVTSHTLPRTIAALHNTAKALVGDDGSIQPAAYASLQHTLKFRDVHQEREIEEADEIGPEPSDDAGFRAETADDTGAPPGGPPRSSGNAPNGRGTGQRPAGGTAQAEDSVGSEGQASKRGVSTGPVPSEPERTQDAHPGESGKIAANDTRESSPDVTGSGGGFGQGKCSENFRGTAERGEESSGTALEYDEKAIAEAYDEIWKGVPLAATTSAVAGVGRAHASQPEAGITVRGVKACVGSLLGKIRRFKDKVRHSRLAAILRRQRDSTYYSNSIRPADDSTSTCASGTRPSWCSPRTGVFVATAHPTSPASSGVAWEILAHISPAARSARALRVIADAQHEAAHSVLPMRPSLAWPWWRYDRSRIRKGDACERQCRLLASCRTRRCSSPGDTAARRDGGAWDTDNPRAATERLRRGGVLSLRTYAAVEALRWAARLGDLSRDEKETPAELVRLDAPEQGVARGEGGRDTWIDALLVDIREDLWPVAILSSLPLQAVRRSPR</sequence>
<dbReference type="AlphaFoldDB" id="A0A0F7UJP8"/>
<feature type="compositionally biased region" description="Basic and acidic residues" evidence="1">
    <location>
        <begin position="197"/>
        <end position="210"/>
    </location>
</feature>
<feature type="region of interest" description="Disordered" evidence="1">
    <location>
        <begin position="166"/>
        <end position="234"/>
    </location>
</feature>
<feature type="compositionally biased region" description="Acidic residues" evidence="1">
    <location>
        <begin position="537"/>
        <end position="549"/>
    </location>
</feature>
<feature type="compositionally biased region" description="Basic and acidic residues" evidence="1">
    <location>
        <begin position="63"/>
        <end position="73"/>
    </location>
</feature>
<dbReference type="PANTHER" id="PTHR19308">
    <property type="entry name" value="PHOSPHATIDYLCHOLINE TRANSFER PROTEIN"/>
    <property type="match status" value="1"/>
</dbReference>